<comment type="catalytic activity">
    <reaction evidence="1">
        <text>ATP + protein L-histidine = ADP + protein N-phospho-L-histidine.</text>
        <dbReference type="EC" id="2.7.13.3"/>
    </reaction>
</comment>
<dbReference type="RefSeq" id="WP_131414598.1">
    <property type="nucleotide sequence ID" value="NZ_SJXE01000001.1"/>
</dbReference>
<dbReference type="SMART" id="SM00388">
    <property type="entry name" value="HisKA"/>
    <property type="match status" value="1"/>
</dbReference>
<feature type="transmembrane region" description="Helical" evidence="5">
    <location>
        <begin position="12"/>
        <end position="33"/>
    </location>
</feature>
<keyword evidence="5" id="KW-0472">Membrane</keyword>
<evidence type="ECO:0000256" key="3">
    <source>
        <dbReference type="ARBA" id="ARBA00022553"/>
    </source>
</evidence>
<dbReference type="CDD" id="cd00082">
    <property type="entry name" value="HisKA"/>
    <property type="match status" value="1"/>
</dbReference>
<dbReference type="InterPro" id="IPR003594">
    <property type="entry name" value="HATPase_dom"/>
</dbReference>
<feature type="coiled-coil region" evidence="4">
    <location>
        <begin position="375"/>
        <end position="405"/>
    </location>
</feature>
<feature type="domain" description="Histidine kinase" evidence="6">
    <location>
        <begin position="414"/>
        <end position="645"/>
    </location>
</feature>
<dbReference type="EC" id="2.7.13.3" evidence="2"/>
<dbReference type="SUPFAM" id="SSF47384">
    <property type="entry name" value="Homodimeric domain of signal transducing histidine kinase"/>
    <property type="match status" value="1"/>
</dbReference>
<comment type="caution">
    <text evidence="7">The sequence shown here is derived from an EMBL/GenBank/DDBJ whole genome shotgun (WGS) entry which is preliminary data.</text>
</comment>
<name>A0ABY2AQJ7_9GAMM</name>
<keyword evidence="5" id="KW-1133">Transmembrane helix</keyword>
<reference evidence="7 8" key="1">
    <citation type="submission" date="2019-02" db="EMBL/GenBank/DDBJ databases">
        <title>Corallincola luteus sp. nov., a marine bacterium isolated from surface sediment of Bohai Sea in China.</title>
        <authorList>
            <person name="Ren Q."/>
        </authorList>
    </citation>
    <scope>NUCLEOTIDE SEQUENCE [LARGE SCALE GENOMIC DNA]</scope>
    <source>
        <strain evidence="7 8">DASS28</strain>
    </source>
</reference>
<keyword evidence="8" id="KW-1185">Reference proteome</keyword>
<dbReference type="InterPro" id="IPR004358">
    <property type="entry name" value="Sig_transdc_His_kin-like_C"/>
</dbReference>
<evidence type="ECO:0000256" key="4">
    <source>
        <dbReference type="SAM" id="Coils"/>
    </source>
</evidence>
<dbReference type="SMART" id="SM00387">
    <property type="entry name" value="HATPase_c"/>
    <property type="match status" value="1"/>
</dbReference>
<evidence type="ECO:0000313" key="7">
    <source>
        <dbReference type="EMBL" id="TCI05460.1"/>
    </source>
</evidence>
<gene>
    <name evidence="7" type="ORF">EZV61_05790</name>
</gene>
<dbReference type="Proteomes" id="UP000292554">
    <property type="component" value="Unassembled WGS sequence"/>
</dbReference>
<protein>
    <recommendedName>
        <fullName evidence="2">histidine kinase</fullName>
        <ecNumber evidence="2">2.7.13.3</ecNumber>
    </recommendedName>
</protein>
<dbReference type="Gene3D" id="1.10.287.130">
    <property type="match status" value="1"/>
</dbReference>
<keyword evidence="3" id="KW-0597">Phosphoprotein</keyword>
<evidence type="ECO:0000256" key="5">
    <source>
        <dbReference type="SAM" id="Phobius"/>
    </source>
</evidence>
<proteinExistence type="predicted"/>
<dbReference type="InterPro" id="IPR003661">
    <property type="entry name" value="HisK_dim/P_dom"/>
</dbReference>
<accession>A0ABY2AQJ7</accession>
<dbReference type="Gene3D" id="6.10.340.10">
    <property type="match status" value="1"/>
</dbReference>
<keyword evidence="5" id="KW-0812">Transmembrane</keyword>
<dbReference type="PANTHER" id="PTHR43065">
    <property type="entry name" value="SENSOR HISTIDINE KINASE"/>
    <property type="match status" value="1"/>
</dbReference>
<dbReference type="PROSITE" id="PS50109">
    <property type="entry name" value="HIS_KIN"/>
    <property type="match status" value="1"/>
</dbReference>
<dbReference type="Gene3D" id="3.30.565.10">
    <property type="entry name" value="Histidine kinase-like ATPase, C-terminal domain"/>
    <property type="match status" value="1"/>
</dbReference>
<dbReference type="SUPFAM" id="SSF55874">
    <property type="entry name" value="ATPase domain of HSP90 chaperone/DNA topoisomerase II/histidine kinase"/>
    <property type="match status" value="1"/>
</dbReference>
<dbReference type="InterPro" id="IPR036097">
    <property type="entry name" value="HisK_dim/P_sf"/>
</dbReference>
<dbReference type="InterPro" id="IPR036890">
    <property type="entry name" value="HATPase_C_sf"/>
</dbReference>
<dbReference type="PANTHER" id="PTHR43065:SF47">
    <property type="match status" value="1"/>
</dbReference>
<evidence type="ECO:0000256" key="2">
    <source>
        <dbReference type="ARBA" id="ARBA00012438"/>
    </source>
</evidence>
<evidence type="ECO:0000313" key="8">
    <source>
        <dbReference type="Proteomes" id="UP000292554"/>
    </source>
</evidence>
<organism evidence="7 8">
    <name type="scientific">Corallincola luteus</name>
    <dbReference type="NCBI Taxonomy" id="1775177"/>
    <lineage>
        <taxon>Bacteria</taxon>
        <taxon>Pseudomonadati</taxon>
        <taxon>Pseudomonadota</taxon>
        <taxon>Gammaproteobacteria</taxon>
        <taxon>Alteromonadales</taxon>
        <taxon>Psychromonadaceae</taxon>
        <taxon>Corallincola</taxon>
    </lineage>
</organism>
<dbReference type="PRINTS" id="PR00344">
    <property type="entry name" value="BCTRLSENSOR"/>
</dbReference>
<keyword evidence="4" id="KW-0175">Coiled coil</keyword>
<evidence type="ECO:0000256" key="1">
    <source>
        <dbReference type="ARBA" id="ARBA00000085"/>
    </source>
</evidence>
<dbReference type="EMBL" id="SJXE01000001">
    <property type="protein sequence ID" value="TCI05460.1"/>
    <property type="molecule type" value="Genomic_DNA"/>
</dbReference>
<sequence>MQFNRGRSLRGTLSWIILSAALIPTLLTSYYLIDRFQRVAEETAFSSLKLTANVLANDIERAYQLLFASLHNTSQDPDVIYAAYTGVFGPKAKLKLAALSEMHPAAYGIFLVDKSGWPVEVVPTSFELLPLDPLNSEIEQFFSDPVNATQKITDLNDVAYLDRIFSLKEKDRKIISRTSDHMFVVYSPLWVSAVDRAEAHELVGAIIVLLPVHAIFENANTLLKQAGSGQIEMLDILSDDSLLRLEAQHIATDDFRTIQIPLKLSHQHTPIEIVMGIDRSQALASVKDLELQQWTIVSILALLFAGIALFASRRLVKPLLKISGLVERYAKADYHAQTLKLPFIELQRIALVLDQMAERIQDDQRELEMRVASRTRELQTTNEELTSTMERLRATQDQLVEAEKMSQLGQLVAGVAHEINTPVGVSVTAATLLQDEMTQLNKAAGENQLTRSGLEQHIDKTTQCAEMILSNLNRAAELIRNFKEVAVDQSSEQKRFFVLLDYIKDLLTSLSPEFKNHKVEITTTGDESLTLNSYPGAFSQVLTNMIVNSVRHGFDPQQQHHISIHFHTDTENLILDYQDDGKGVEEKALKRLFDPFYTTRRASGGTGLGLHIVYNVVRQKLGGTIQASSQIGHGVRFQLTLPLNPPD</sequence>
<dbReference type="Pfam" id="PF02518">
    <property type="entry name" value="HATPase_c"/>
    <property type="match status" value="1"/>
</dbReference>
<evidence type="ECO:0000259" key="6">
    <source>
        <dbReference type="PROSITE" id="PS50109"/>
    </source>
</evidence>
<dbReference type="InterPro" id="IPR005467">
    <property type="entry name" value="His_kinase_dom"/>
</dbReference>